<dbReference type="AlphaFoldDB" id="A0A6J2W2C8"/>
<dbReference type="GO" id="GO:0007399">
    <property type="term" value="P:nervous system development"/>
    <property type="evidence" value="ECO:0007669"/>
    <property type="project" value="TreeGrafter"/>
</dbReference>
<dbReference type="GO" id="GO:0005739">
    <property type="term" value="C:mitochondrion"/>
    <property type="evidence" value="ECO:0007669"/>
    <property type="project" value="TreeGrafter"/>
</dbReference>
<accession>A0A6J2W2C8</accession>
<dbReference type="Proteomes" id="UP000504632">
    <property type="component" value="Chromosome 8"/>
</dbReference>
<organism evidence="2 3">
    <name type="scientific">Chanos chanos</name>
    <name type="common">Milkfish</name>
    <name type="synonym">Mugil chanos</name>
    <dbReference type="NCBI Taxonomy" id="29144"/>
    <lineage>
        <taxon>Eukaryota</taxon>
        <taxon>Metazoa</taxon>
        <taxon>Chordata</taxon>
        <taxon>Craniata</taxon>
        <taxon>Vertebrata</taxon>
        <taxon>Euteleostomi</taxon>
        <taxon>Actinopterygii</taxon>
        <taxon>Neopterygii</taxon>
        <taxon>Teleostei</taxon>
        <taxon>Ostariophysi</taxon>
        <taxon>Gonorynchiformes</taxon>
        <taxon>Chanidae</taxon>
        <taxon>Chanos</taxon>
    </lineage>
</organism>
<keyword evidence="1" id="KW-0472">Membrane</keyword>
<dbReference type="InterPro" id="IPR026100">
    <property type="entry name" value="Tmem223"/>
</dbReference>
<name>A0A6J2W2C8_CHACN</name>
<reference evidence="3" key="1">
    <citation type="submission" date="2025-08" db="UniProtKB">
        <authorList>
            <consortium name="RefSeq"/>
        </authorList>
    </citation>
    <scope>IDENTIFICATION</scope>
</reference>
<dbReference type="OrthoDB" id="5950063at2759"/>
<dbReference type="RefSeq" id="XP_030638407.1">
    <property type="nucleotide sequence ID" value="XM_030782547.1"/>
</dbReference>
<evidence type="ECO:0000313" key="3">
    <source>
        <dbReference type="RefSeq" id="XP_030638407.1"/>
    </source>
</evidence>
<proteinExistence type="predicted"/>
<feature type="transmembrane region" description="Helical" evidence="1">
    <location>
        <begin position="150"/>
        <end position="173"/>
    </location>
</feature>
<dbReference type="PANTHER" id="PTHR14549:SF2">
    <property type="entry name" value="TRANSMEMBRANE PROTEIN 223"/>
    <property type="match status" value="1"/>
</dbReference>
<dbReference type="InParanoid" id="A0A6J2W2C8"/>
<dbReference type="GeneID" id="115819011"/>
<sequence length="261" mass="29201">MGFECFLFGARACRVCLTLYPQKGISHVRNIVVSSRQYGKLCGMPQKFKTVPKHSHASFALGKTAVVQSRNVYSVTATSVAKDVILFEHDRTRLFRFLAVFCGGQLLFWTYLAHFAYTGLRDTQKLSDREKRVRTELGFLNFDLNLGSSAWRIGFTLGCLGVGFGILGLGLLFSRRSVSRVILHKGGGKVTVTTQSPLGPDRARCITLPLSQVSCHAHRQESPSYIPLKVKGYKLYFLLDKEGTINNPRLFDITVGAYRRI</sequence>
<keyword evidence="1" id="KW-1133">Transmembrane helix</keyword>
<gene>
    <name evidence="3" type="primary">tmem223</name>
</gene>
<evidence type="ECO:0000313" key="2">
    <source>
        <dbReference type="Proteomes" id="UP000504632"/>
    </source>
</evidence>
<dbReference type="FunCoup" id="A0A6J2W2C8">
    <property type="interactions" value="540"/>
</dbReference>
<dbReference type="CTD" id="79064"/>
<keyword evidence="1 3" id="KW-0812">Transmembrane</keyword>
<keyword evidence="2" id="KW-1185">Reference proteome</keyword>
<evidence type="ECO:0000256" key="1">
    <source>
        <dbReference type="SAM" id="Phobius"/>
    </source>
</evidence>
<dbReference type="PANTHER" id="PTHR14549">
    <property type="entry name" value="TRANSMEMBRANE PROTEIN 223"/>
    <property type="match status" value="1"/>
</dbReference>
<dbReference type="Pfam" id="PF06979">
    <property type="entry name" value="TMEM70"/>
    <property type="match status" value="1"/>
</dbReference>
<feature type="transmembrane region" description="Helical" evidence="1">
    <location>
        <begin position="94"/>
        <end position="117"/>
    </location>
</feature>
<dbReference type="InterPro" id="IPR045325">
    <property type="entry name" value="TMEM70/TMEM186/TMEM223"/>
</dbReference>
<protein>
    <submittedName>
        <fullName evidence="3">Transmembrane protein 223</fullName>
    </submittedName>
</protein>